<comment type="caution">
    <text evidence="2">The sequence shown here is derived from an EMBL/GenBank/DDBJ whole genome shotgun (WGS) entry which is preliminary data.</text>
</comment>
<dbReference type="PANTHER" id="PTHR43194:SF2">
    <property type="entry name" value="PEROXISOMAL MEMBRANE PROTEIN LPX1"/>
    <property type="match status" value="1"/>
</dbReference>
<protein>
    <submittedName>
        <fullName evidence="2">Alpha/beta hydrolase</fullName>
    </submittedName>
</protein>
<dbReference type="SUPFAM" id="SSF53474">
    <property type="entry name" value="alpha/beta-Hydrolases"/>
    <property type="match status" value="1"/>
</dbReference>
<sequence length="234" mass="25095">MSLPVLLLPGMMCDARLFGPQIAALEPDRPVAVPMLTGADTVEGLAARILSEAPERFALGGLSMGGIVAMEILSQAADRVAGIALMDTNPLAEMDAVKARRAPQITKAQAGRMAEVMRDEMKPNYLTDGPNRQDILDLCMDMAIGLGAEVFVDQSLALRDRPDQSETLRGYKGPALVLCGIDDALCPVSRHKLMHDLMPQSTLTIINGAGHLPTLEQPDETTNALRNWLDSIPG</sequence>
<dbReference type="Pfam" id="PF12697">
    <property type="entry name" value="Abhydrolase_6"/>
    <property type="match status" value="1"/>
</dbReference>
<dbReference type="InterPro" id="IPR050228">
    <property type="entry name" value="Carboxylesterase_BioH"/>
</dbReference>
<feature type="domain" description="AB hydrolase-1" evidence="1">
    <location>
        <begin position="19"/>
        <end position="221"/>
    </location>
</feature>
<dbReference type="RefSeq" id="WP_271431048.1">
    <property type="nucleotide sequence ID" value="NZ_JAQIOY010000001.1"/>
</dbReference>
<dbReference type="PANTHER" id="PTHR43194">
    <property type="entry name" value="HYDROLASE ALPHA/BETA FOLD FAMILY"/>
    <property type="match status" value="1"/>
</dbReference>
<name>A0ABT4XP62_9RHOB</name>
<keyword evidence="3" id="KW-1185">Reference proteome</keyword>
<reference evidence="2 3" key="1">
    <citation type="submission" date="2023-01" db="EMBL/GenBank/DDBJ databases">
        <title>Thalassococcus onchidii sp. nov., isolated from a marine invertebrate from the South China Sea.</title>
        <authorList>
            <person name="Xu S."/>
            <person name="Liu Z."/>
            <person name="Xu Y."/>
        </authorList>
    </citation>
    <scope>NUCLEOTIDE SEQUENCE [LARGE SCALE GENOMIC DNA]</scope>
    <source>
        <strain evidence="2 3">KCTC 32084</strain>
    </source>
</reference>
<dbReference type="InterPro" id="IPR000073">
    <property type="entry name" value="AB_hydrolase_1"/>
</dbReference>
<dbReference type="Gene3D" id="3.40.50.1820">
    <property type="entry name" value="alpha/beta hydrolase"/>
    <property type="match status" value="1"/>
</dbReference>
<evidence type="ECO:0000313" key="3">
    <source>
        <dbReference type="Proteomes" id="UP001210720"/>
    </source>
</evidence>
<dbReference type="EMBL" id="JAQIOY010000001">
    <property type="protein sequence ID" value="MDA7423710.1"/>
    <property type="molecule type" value="Genomic_DNA"/>
</dbReference>
<organism evidence="2 3">
    <name type="scientific">Thalassococcus lentus</name>
    <dbReference type="NCBI Taxonomy" id="1210524"/>
    <lineage>
        <taxon>Bacteria</taxon>
        <taxon>Pseudomonadati</taxon>
        <taxon>Pseudomonadota</taxon>
        <taxon>Alphaproteobacteria</taxon>
        <taxon>Rhodobacterales</taxon>
        <taxon>Roseobacteraceae</taxon>
        <taxon>Thalassococcus</taxon>
    </lineage>
</organism>
<evidence type="ECO:0000259" key="1">
    <source>
        <dbReference type="Pfam" id="PF12697"/>
    </source>
</evidence>
<dbReference type="Proteomes" id="UP001210720">
    <property type="component" value="Unassembled WGS sequence"/>
</dbReference>
<dbReference type="GO" id="GO:0016787">
    <property type="term" value="F:hydrolase activity"/>
    <property type="evidence" value="ECO:0007669"/>
    <property type="project" value="UniProtKB-KW"/>
</dbReference>
<proteinExistence type="predicted"/>
<gene>
    <name evidence="2" type="ORF">PFY00_03150</name>
</gene>
<keyword evidence="2" id="KW-0378">Hydrolase</keyword>
<accession>A0ABT4XP62</accession>
<evidence type="ECO:0000313" key="2">
    <source>
        <dbReference type="EMBL" id="MDA7423710.1"/>
    </source>
</evidence>
<dbReference type="InterPro" id="IPR029058">
    <property type="entry name" value="AB_hydrolase_fold"/>
</dbReference>